<evidence type="ECO:0000313" key="2">
    <source>
        <dbReference type="EMBL" id="ALH79291.1"/>
    </source>
</evidence>
<gene>
    <name evidence="2" type="ORF">AN936_02550</name>
</gene>
<reference evidence="2 3" key="1">
    <citation type="journal article" date="2015" name="Genome Announc.">
        <title>Complete Genome Sequence of Polypropylene Glycol- and Polyethylene Glycol-Degrading Sphingopyxis macrogoltabida Strain EY-1.</title>
        <authorList>
            <person name="Ohtsubo Y."/>
            <person name="Nagata Y."/>
            <person name="Numata M."/>
            <person name="Tsuchikane K."/>
            <person name="Hosoyama A."/>
            <person name="Yamazoe A."/>
            <person name="Tsuda M."/>
            <person name="Fujita N."/>
            <person name="Kawai F."/>
        </authorList>
    </citation>
    <scope>NUCLEOTIDE SEQUENCE [LARGE SCALE GENOMIC DNA]</scope>
    <source>
        <strain evidence="2 3">EY-1</strain>
    </source>
</reference>
<accession>A0A0N7GRZ5</accession>
<dbReference type="PATRIC" id="fig|33050.5.peg.533"/>
<dbReference type="KEGG" id="smag:AN936_02550"/>
<dbReference type="EMBL" id="CP012700">
    <property type="protein sequence ID" value="ALH79291.1"/>
    <property type="molecule type" value="Genomic_DNA"/>
</dbReference>
<organism evidence="2 3">
    <name type="scientific">Sphingopyxis macrogoltabida</name>
    <name type="common">Sphingomonas macrogoltabidus</name>
    <dbReference type="NCBI Taxonomy" id="33050"/>
    <lineage>
        <taxon>Bacteria</taxon>
        <taxon>Pseudomonadati</taxon>
        <taxon>Pseudomonadota</taxon>
        <taxon>Alphaproteobacteria</taxon>
        <taxon>Sphingomonadales</taxon>
        <taxon>Sphingomonadaceae</taxon>
        <taxon>Sphingopyxis</taxon>
    </lineage>
</organism>
<dbReference type="Proteomes" id="UP000058074">
    <property type="component" value="Chromosome"/>
</dbReference>
<dbReference type="AlphaFoldDB" id="A0A0N7GRZ5"/>
<evidence type="ECO:0000259" key="1">
    <source>
        <dbReference type="Pfam" id="PF10074"/>
    </source>
</evidence>
<dbReference type="Pfam" id="PF10074">
    <property type="entry name" value="RovC_DNA-bd"/>
    <property type="match status" value="1"/>
</dbReference>
<sequence>MVDAADSALPDEPVLGYGLGSCLAERRVAHRAAAGGRHYILEHECALHRIWLRGDPERASFAAVIPLDGMTGTRLRAVQDLDRWLRGAAPSPSAASPTFYQAQRLDLLLAILDLREGARVTSHEVACRLVYPRMTIGRGAAWKASPERRRTQRLIREAESLAAGGYRALLAGMPGRQK</sequence>
<evidence type="ECO:0000313" key="3">
    <source>
        <dbReference type="Proteomes" id="UP000058074"/>
    </source>
</evidence>
<dbReference type="OrthoDB" id="7772848at2"/>
<name>A0A0N7GRZ5_SPHMC</name>
<protein>
    <recommendedName>
        <fullName evidence="1">T6SS Transcription factor RovC-like DNA binding domain-containing protein</fullName>
    </recommendedName>
</protein>
<dbReference type="InterPro" id="IPR018754">
    <property type="entry name" value="RovC-like_DNA-bd"/>
</dbReference>
<proteinExistence type="predicted"/>
<feature type="domain" description="T6SS Transcription factor RovC-like DNA binding" evidence="1">
    <location>
        <begin position="64"/>
        <end position="170"/>
    </location>
</feature>